<evidence type="ECO:0000313" key="2">
    <source>
        <dbReference type="EMBL" id="EGZ12317.1"/>
    </source>
</evidence>
<dbReference type="InParanoid" id="G4ZW35"/>
<sequence>MAHHLRNLLTASPSSAEDDGLSKSTEHGLEIKGTKDGRNTKGATDGGETKSKKGGEGTKTADKKSSPGGRFHPPSLDDTRMKQGQDEEEEPAEGPAAVAGLAKQHQQQQQCQHQHQQRGDCAPTAASFRTLGWRGVRSLLSSWGGGGRGIPLLLVVPPPLPPPLRGEATLSTGVTVRSAVVHK</sequence>
<name>G4ZW35_PHYSP</name>
<evidence type="ECO:0000313" key="3">
    <source>
        <dbReference type="Proteomes" id="UP000002640"/>
    </source>
</evidence>
<dbReference type="EMBL" id="JH159157">
    <property type="protein sequence ID" value="EGZ12317.1"/>
    <property type="molecule type" value="Genomic_DNA"/>
</dbReference>
<protein>
    <submittedName>
        <fullName evidence="2">Uncharacterized protein</fullName>
    </submittedName>
</protein>
<dbReference type="Proteomes" id="UP000002640">
    <property type="component" value="Unassembled WGS sequence"/>
</dbReference>
<feature type="compositionally biased region" description="Low complexity" evidence="1">
    <location>
        <begin position="93"/>
        <end position="114"/>
    </location>
</feature>
<reference evidence="2 3" key="1">
    <citation type="journal article" date="2006" name="Science">
        <title>Phytophthora genome sequences uncover evolutionary origins and mechanisms of pathogenesis.</title>
        <authorList>
            <person name="Tyler B.M."/>
            <person name="Tripathy S."/>
            <person name="Zhang X."/>
            <person name="Dehal P."/>
            <person name="Jiang R.H."/>
            <person name="Aerts A."/>
            <person name="Arredondo F.D."/>
            <person name="Baxter L."/>
            <person name="Bensasson D."/>
            <person name="Beynon J.L."/>
            <person name="Chapman J."/>
            <person name="Damasceno C.M."/>
            <person name="Dorrance A.E."/>
            <person name="Dou D."/>
            <person name="Dickerman A.W."/>
            <person name="Dubchak I.L."/>
            <person name="Garbelotto M."/>
            <person name="Gijzen M."/>
            <person name="Gordon S.G."/>
            <person name="Govers F."/>
            <person name="Grunwald N.J."/>
            <person name="Huang W."/>
            <person name="Ivors K.L."/>
            <person name="Jones R.W."/>
            <person name="Kamoun S."/>
            <person name="Krampis K."/>
            <person name="Lamour K.H."/>
            <person name="Lee M.K."/>
            <person name="McDonald W.H."/>
            <person name="Medina M."/>
            <person name="Meijer H.J."/>
            <person name="Nordberg E.K."/>
            <person name="Maclean D.J."/>
            <person name="Ospina-Giraldo M.D."/>
            <person name="Morris P.F."/>
            <person name="Phuntumart V."/>
            <person name="Putnam N.H."/>
            <person name="Rash S."/>
            <person name="Rose J.K."/>
            <person name="Sakihama Y."/>
            <person name="Salamov A.A."/>
            <person name="Savidor A."/>
            <person name="Scheuring C.F."/>
            <person name="Smith B.M."/>
            <person name="Sobral B.W."/>
            <person name="Terry A."/>
            <person name="Torto-Alalibo T.A."/>
            <person name="Win J."/>
            <person name="Xu Z."/>
            <person name="Zhang H."/>
            <person name="Grigoriev I.V."/>
            <person name="Rokhsar D.S."/>
            <person name="Boore J.L."/>
        </authorList>
    </citation>
    <scope>NUCLEOTIDE SEQUENCE [LARGE SCALE GENOMIC DNA]</scope>
    <source>
        <strain evidence="2 3">P6497</strain>
    </source>
</reference>
<keyword evidence="3" id="KW-1185">Reference proteome</keyword>
<feature type="compositionally biased region" description="Basic and acidic residues" evidence="1">
    <location>
        <begin position="75"/>
        <end position="85"/>
    </location>
</feature>
<feature type="region of interest" description="Disordered" evidence="1">
    <location>
        <begin position="1"/>
        <end position="118"/>
    </location>
</feature>
<feature type="compositionally biased region" description="Basic and acidic residues" evidence="1">
    <location>
        <begin position="20"/>
        <end position="39"/>
    </location>
</feature>
<organism evidence="2 3">
    <name type="scientific">Phytophthora sojae (strain P6497)</name>
    <name type="common">Soybean stem and root rot agent</name>
    <name type="synonym">Phytophthora megasperma f. sp. glycines</name>
    <dbReference type="NCBI Taxonomy" id="1094619"/>
    <lineage>
        <taxon>Eukaryota</taxon>
        <taxon>Sar</taxon>
        <taxon>Stramenopiles</taxon>
        <taxon>Oomycota</taxon>
        <taxon>Peronosporomycetes</taxon>
        <taxon>Peronosporales</taxon>
        <taxon>Peronosporaceae</taxon>
        <taxon>Phytophthora</taxon>
    </lineage>
</organism>
<evidence type="ECO:0000256" key="1">
    <source>
        <dbReference type="SAM" id="MobiDB-lite"/>
    </source>
</evidence>
<accession>G4ZW35</accession>
<gene>
    <name evidence="2" type="ORF">PHYSODRAFT_347369</name>
</gene>
<dbReference type="AlphaFoldDB" id="G4ZW35"/>
<dbReference type="RefSeq" id="XP_009532650.1">
    <property type="nucleotide sequence ID" value="XM_009534355.1"/>
</dbReference>
<feature type="compositionally biased region" description="Basic and acidic residues" evidence="1">
    <location>
        <begin position="47"/>
        <end position="65"/>
    </location>
</feature>
<dbReference type="KEGG" id="psoj:PHYSODRAFT_347369"/>
<dbReference type="GeneID" id="20648877"/>
<proteinExistence type="predicted"/>